<feature type="binding site" evidence="4">
    <location>
        <position position="93"/>
    </location>
    <ligand>
        <name>Zn(2+)</name>
        <dbReference type="ChEBI" id="CHEBI:29105"/>
    </ligand>
</feature>
<dbReference type="Gene3D" id="3.30.2320.80">
    <property type="match status" value="1"/>
</dbReference>
<keyword evidence="3 4" id="KW-0862">Zinc</keyword>
<dbReference type="GO" id="GO:0051604">
    <property type="term" value="P:protein maturation"/>
    <property type="evidence" value="ECO:0007669"/>
    <property type="project" value="InterPro"/>
</dbReference>
<evidence type="ECO:0000256" key="3">
    <source>
        <dbReference type="ARBA" id="ARBA00022833"/>
    </source>
</evidence>
<feature type="binding site" evidence="4">
    <location>
        <position position="74"/>
    </location>
    <ligand>
        <name>Zn(2+)</name>
        <dbReference type="ChEBI" id="CHEBI:29105"/>
    </ligand>
</feature>
<comment type="similarity">
    <text evidence="4">Belongs to the HypA/HybF family.</text>
</comment>
<evidence type="ECO:0000256" key="2">
    <source>
        <dbReference type="ARBA" id="ARBA00022723"/>
    </source>
</evidence>
<comment type="caution">
    <text evidence="5">The sequence shown here is derived from an EMBL/GenBank/DDBJ whole genome shotgun (WGS) entry which is preliminary data.</text>
</comment>
<evidence type="ECO:0000313" key="5">
    <source>
        <dbReference type="EMBL" id="OUN89897.1"/>
    </source>
</evidence>
<dbReference type="GO" id="GO:0008270">
    <property type="term" value="F:zinc ion binding"/>
    <property type="evidence" value="ECO:0007669"/>
    <property type="project" value="UniProtKB-UniRule"/>
</dbReference>
<dbReference type="RefSeq" id="WP_094334774.1">
    <property type="nucleotide sequence ID" value="NZ_NFIE01000001.1"/>
</dbReference>
<reference evidence="6" key="1">
    <citation type="submission" date="2017-04" db="EMBL/GenBank/DDBJ databases">
        <title>Function of individual gut microbiota members based on whole genome sequencing of pure cultures obtained from chicken caecum.</title>
        <authorList>
            <person name="Medvecky M."/>
            <person name="Cejkova D."/>
            <person name="Polansky O."/>
            <person name="Karasova D."/>
            <person name="Kubasova T."/>
            <person name="Cizek A."/>
            <person name="Rychlik I."/>
        </authorList>
    </citation>
    <scope>NUCLEOTIDE SEQUENCE [LARGE SCALE GENOMIC DNA]</scope>
    <source>
        <strain evidence="6">An5</strain>
    </source>
</reference>
<evidence type="ECO:0000256" key="4">
    <source>
        <dbReference type="HAMAP-Rule" id="MF_00213"/>
    </source>
</evidence>
<accession>A0A1Y3Y336</accession>
<keyword evidence="1 4" id="KW-0533">Nickel</keyword>
<evidence type="ECO:0000313" key="6">
    <source>
        <dbReference type="Proteomes" id="UP000195781"/>
    </source>
</evidence>
<dbReference type="PANTHER" id="PTHR34535:SF3">
    <property type="entry name" value="HYDROGENASE MATURATION FACTOR HYPA"/>
    <property type="match status" value="1"/>
</dbReference>
<dbReference type="EMBL" id="NFIE01000001">
    <property type="protein sequence ID" value="OUN89897.1"/>
    <property type="molecule type" value="Genomic_DNA"/>
</dbReference>
<comment type="function">
    <text evidence="4">Involved in the maturation of [NiFe] hydrogenases. Required for nickel insertion into the metal center of the hydrogenase.</text>
</comment>
<feature type="binding site" evidence="4">
    <location>
        <position position="77"/>
    </location>
    <ligand>
        <name>Zn(2+)</name>
        <dbReference type="ChEBI" id="CHEBI:29105"/>
    </ligand>
</feature>
<protein>
    <recommendedName>
        <fullName evidence="4">Hydrogenase maturation factor HypA</fullName>
    </recommendedName>
</protein>
<dbReference type="AlphaFoldDB" id="A0A1Y3Y336"/>
<dbReference type="PIRSF" id="PIRSF004761">
    <property type="entry name" value="Hydrgn_mat_HypA"/>
    <property type="match status" value="1"/>
</dbReference>
<dbReference type="GO" id="GO:0016151">
    <property type="term" value="F:nickel cation binding"/>
    <property type="evidence" value="ECO:0007669"/>
    <property type="project" value="UniProtKB-UniRule"/>
</dbReference>
<sequence>MHELGIVSGILDTVSRAARDAGALRVVAVTLRIGDMREVVPETLDFAWDVLSEDDELMRGSVLRVEAVRPRSRCLSCGEEFEHDRFHVRCPACGSAETHLLAGRELEIVSMEVDLP</sequence>
<dbReference type="PANTHER" id="PTHR34535">
    <property type="entry name" value="HYDROGENASE MATURATION FACTOR HYPA"/>
    <property type="match status" value="1"/>
</dbReference>
<gene>
    <name evidence="4" type="primary">hypA</name>
    <name evidence="5" type="ORF">B5G02_00650</name>
</gene>
<evidence type="ECO:0000256" key="1">
    <source>
        <dbReference type="ARBA" id="ARBA00022596"/>
    </source>
</evidence>
<dbReference type="InterPro" id="IPR000688">
    <property type="entry name" value="HypA/HybF"/>
</dbReference>
<dbReference type="HAMAP" id="MF_00213">
    <property type="entry name" value="HypA_HybF"/>
    <property type="match status" value="1"/>
</dbReference>
<keyword evidence="2 4" id="KW-0479">Metal-binding</keyword>
<keyword evidence="6" id="KW-1185">Reference proteome</keyword>
<name>A0A1Y3Y336_9ACTN</name>
<proteinExistence type="inferred from homology"/>
<dbReference type="OrthoDB" id="288014at2"/>
<organism evidence="5 6">
    <name type="scientific">[Collinsella] massiliensis</name>
    <dbReference type="NCBI Taxonomy" id="1232426"/>
    <lineage>
        <taxon>Bacteria</taxon>
        <taxon>Bacillati</taxon>
        <taxon>Actinomycetota</taxon>
        <taxon>Coriobacteriia</taxon>
        <taxon>Coriobacteriales</taxon>
        <taxon>Coriobacteriaceae</taxon>
        <taxon>Enorma</taxon>
    </lineage>
</organism>
<dbReference type="Pfam" id="PF01155">
    <property type="entry name" value="HypA"/>
    <property type="match status" value="1"/>
</dbReference>
<feature type="binding site" evidence="4">
    <location>
        <position position="2"/>
    </location>
    <ligand>
        <name>Ni(2+)</name>
        <dbReference type="ChEBI" id="CHEBI:49786"/>
    </ligand>
</feature>
<feature type="binding site" evidence="4">
    <location>
        <position position="90"/>
    </location>
    <ligand>
        <name>Zn(2+)</name>
        <dbReference type="ChEBI" id="CHEBI:29105"/>
    </ligand>
</feature>
<dbReference type="Proteomes" id="UP000195781">
    <property type="component" value="Unassembled WGS sequence"/>
</dbReference>